<proteinExistence type="predicted"/>
<dbReference type="Proteomes" id="UP000507470">
    <property type="component" value="Unassembled WGS sequence"/>
</dbReference>
<evidence type="ECO:0000313" key="2">
    <source>
        <dbReference type="Proteomes" id="UP000507470"/>
    </source>
</evidence>
<reference evidence="1 2" key="1">
    <citation type="submission" date="2020-06" db="EMBL/GenBank/DDBJ databases">
        <authorList>
            <person name="Li R."/>
            <person name="Bekaert M."/>
        </authorList>
    </citation>
    <scope>NUCLEOTIDE SEQUENCE [LARGE SCALE GENOMIC DNA]</scope>
    <source>
        <strain evidence="2">wild</strain>
    </source>
</reference>
<dbReference type="AlphaFoldDB" id="A0A6J8AL68"/>
<dbReference type="EMBL" id="CACVKT020001623">
    <property type="protein sequence ID" value="CAC5369872.1"/>
    <property type="molecule type" value="Genomic_DNA"/>
</dbReference>
<name>A0A6J8AL68_MYTCO</name>
<evidence type="ECO:0000313" key="1">
    <source>
        <dbReference type="EMBL" id="CAC5369872.1"/>
    </source>
</evidence>
<evidence type="ECO:0008006" key="3">
    <source>
        <dbReference type="Google" id="ProtNLM"/>
    </source>
</evidence>
<accession>A0A6J8AL68</accession>
<gene>
    <name evidence="1" type="ORF">MCOR_8906</name>
</gene>
<protein>
    <recommendedName>
        <fullName evidence="3">DUF3504 domain-containing protein</fullName>
    </recommendedName>
</protein>
<keyword evidence="2" id="KW-1185">Reference proteome</keyword>
<dbReference type="OrthoDB" id="10525795at2759"/>
<sequence length="323" mass="36067">MMDALVEEIFRYEELAKLEAGAIRHNVTGKTLYVMRNLKLKLNNQPCHRLTGLPIMTTITKQMMRKVYVDSKYSPMKRLINFWTLISTKTPDPRPKVNVALKQEVGKKIEITDPFSPKCLETYMQEKNVQYISIKSTDVTGLDSRFYLMPLEEPRTNIWFSKQCIGKDKLGRPKTFATTLLQSGKPVTEVAQLSGWKNIGSLNHYSVPSVKRQEEASHTISSIMKPESSEYHDSSDISDGQIDEIVNVNQPCSIVPIVGSSSCVAQISNLSSNHMQSKIQDNPLLLFCGAVISGGTININIVSGSNEKKKTCTSTVTSEIVST</sequence>
<organism evidence="1 2">
    <name type="scientific">Mytilus coruscus</name>
    <name type="common">Sea mussel</name>
    <dbReference type="NCBI Taxonomy" id="42192"/>
    <lineage>
        <taxon>Eukaryota</taxon>
        <taxon>Metazoa</taxon>
        <taxon>Spiralia</taxon>
        <taxon>Lophotrochozoa</taxon>
        <taxon>Mollusca</taxon>
        <taxon>Bivalvia</taxon>
        <taxon>Autobranchia</taxon>
        <taxon>Pteriomorphia</taxon>
        <taxon>Mytilida</taxon>
        <taxon>Mytiloidea</taxon>
        <taxon>Mytilidae</taxon>
        <taxon>Mytilinae</taxon>
        <taxon>Mytilus</taxon>
    </lineage>
</organism>